<sequence>MKLRYLLVATSIAALAVTGACKKVDDGAAAPADVKSDGSAWGSYMETFLNGYFPINPSFAIYQGRHEFDGQIADFSENGLKAAIDYRKKAIADAQAIDEASLSDAQKFERQYLINTMQGELFWLEEADQPHKNPAFYVGALDPSVYIARPYADAETRMKAFIKYLGNIPTAADQIKANLKLPLPATFVKYGAAGFGGFATSYTGDAKAAFAEVKDDKLQAEYDAAAAKAAAAMNDLAAYIQSQPGTAGGYELGAQKFADMVKKTEGVDLSLAELTAIGQADLKRNQAALADVCTRYAPGATMQACMDKMSANKAADGPVAEARRQLPPLKKFLIDKDLVSIPGTEEAKVEESPPYNRQNSAYIDIPGPFEKGLPSVYYISPPDPAWDKKTQDEFVPGKADLLGTSVHEIWPGHFLNFLHANRAKSLFGRLFVGYGFAEGYAHYTEELMNEAGLPESGVMEGLTPDEIRVGQISNALLRNCRYLSAIGLHSGTMSVEQSKQFFMKECYQVEGTAIQQSSRGTYDPAYLNYTLGKLMIKQLRDDWTKGDKTKWKAFHDEFLSYGGPQIPMVRQAMMKENAPRAVFPSAVSQ</sequence>
<dbReference type="RefSeq" id="WP_381421857.1">
    <property type="nucleotide sequence ID" value="NZ_JBHSDH010000013.1"/>
</dbReference>
<proteinExistence type="predicted"/>
<reference evidence="3" key="1">
    <citation type="journal article" date="2019" name="Int. J. Syst. Evol. Microbiol.">
        <title>The Global Catalogue of Microorganisms (GCM) 10K type strain sequencing project: providing services to taxonomists for standard genome sequencing and annotation.</title>
        <authorList>
            <consortium name="The Broad Institute Genomics Platform"/>
            <consortium name="The Broad Institute Genome Sequencing Center for Infectious Disease"/>
            <person name="Wu L."/>
            <person name="Ma J."/>
        </authorList>
    </citation>
    <scope>NUCLEOTIDE SEQUENCE [LARGE SCALE GENOMIC DNA]</scope>
    <source>
        <strain evidence="3">CECT 8531</strain>
    </source>
</reference>
<dbReference type="Pfam" id="PF05960">
    <property type="entry name" value="DUF885"/>
    <property type="match status" value="1"/>
</dbReference>
<feature type="chain" id="PRO_5045731057" evidence="1">
    <location>
        <begin position="17"/>
        <end position="589"/>
    </location>
</feature>
<organism evidence="2 3">
    <name type="scientific">Sphingorhabdus arenilitoris</name>
    <dbReference type="NCBI Taxonomy" id="1490041"/>
    <lineage>
        <taxon>Bacteria</taxon>
        <taxon>Pseudomonadati</taxon>
        <taxon>Pseudomonadota</taxon>
        <taxon>Alphaproteobacteria</taxon>
        <taxon>Sphingomonadales</taxon>
        <taxon>Sphingomonadaceae</taxon>
        <taxon>Sphingorhabdus</taxon>
    </lineage>
</organism>
<evidence type="ECO:0000313" key="2">
    <source>
        <dbReference type="EMBL" id="MFC4291739.1"/>
    </source>
</evidence>
<dbReference type="Proteomes" id="UP001595887">
    <property type="component" value="Unassembled WGS sequence"/>
</dbReference>
<accession>A0ABV8RGB0</accession>
<protein>
    <submittedName>
        <fullName evidence="2">DUF885 domain-containing protein</fullName>
    </submittedName>
</protein>
<gene>
    <name evidence="2" type="ORF">ACFOWX_04835</name>
</gene>
<dbReference type="PROSITE" id="PS51257">
    <property type="entry name" value="PROKAR_LIPOPROTEIN"/>
    <property type="match status" value="1"/>
</dbReference>
<keyword evidence="1" id="KW-0732">Signal</keyword>
<name>A0ABV8RGB0_9SPHN</name>
<comment type="caution">
    <text evidence="2">The sequence shown here is derived from an EMBL/GenBank/DDBJ whole genome shotgun (WGS) entry which is preliminary data.</text>
</comment>
<dbReference type="PANTHER" id="PTHR33361:SF15">
    <property type="entry name" value="DUF885 FAMILY LIPOPROTEIN"/>
    <property type="match status" value="1"/>
</dbReference>
<keyword evidence="3" id="KW-1185">Reference proteome</keyword>
<dbReference type="EMBL" id="JBHSDH010000013">
    <property type="protein sequence ID" value="MFC4291739.1"/>
    <property type="molecule type" value="Genomic_DNA"/>
</dbReference>
<feature type="signal peptide" evidence="1">
    <location>
        <begin position="1"/>
        <end position="16"/>
    </location>
</feature>
<evidence type="ECO:0000313" key="3">
    <source>
        <dbReference type="Proteomes" id="UP001595887"/>
    </source>
</evidence>
<evidence type="ECO:0000256" key="1">
    <source>
        <dbReference type="SAM" id="SignalP"/>
    </source>
</evidence>
<dbReference type="InterPro" id="IPR010281">
    <property type="entry name" value="DUF885"/>
</dbReference>
<dbReference type="PANTHER" id="PTHR33361">
    <property type="entry name" value="GLR0591 PROTEIN"/>
    <property type="match status" value="1"/>
</dbReference>